<protein>
    <recommendedName>
        <fullName evidence="4">Helicase</fullName>
    </recommendedName>
</protein>
<evidence type="ECO:0000256" key="1">
    <source>
        <dbReference type="SAM" id="SignalP"/>
    </source>
</evidence>
<evidence type="ECO:0008006" key="4">
    <source>
        <dbReference type="Google" id="ProtNLM"/>
    </source>
</evidence>
<gene>
    <name evidence="2" type="ORF">BSZ40_08470</name>
</gene>
<keyword evidence="3" id="KW-1185">Reference proteome</keyword>
<dbReference type="STRING" id="52770.BSZ40_08470"/>
<sequence>MAALALALAWLILALGAAQMARTTAQRAADLAALAAATALHSDGSACAVAAQVVAANAAGLAACTVEGEDVVVRTVVTAPLGVGQARAVARAGPR</sequence>
<accession>A0A1Q5PUV6</accession>
<evidence type="ECO:0000313" key="3">
    <source>
        <dbReference type="Proteomes" id="UP000185612"/>
    </source>
</evidence>
<dbReference type="EMBL" id="MQVS01000008">
    <property type="protein sequence ID" value="OKL51348.1"/>
    <property type="molecule type" value="Genomic_DNA"/>
</dbReference>
<feature type="chain" id="PRO_5038545624" description="Helicase" evidence="1">
    <location>
        <begin position="21"/>
        <end position="95"/>
    </location>
</feature>
<comment type="caution">
    <text evidence="2">The sequence shown here is derived from an EMBL/GenBank/DDBJ whole genome shotgun (WGS) entry which is preliminary data.</text>
</comment>
<name>A0A1Q5PUV6_9ACTO</name>
<keyword evidence="1" id="KW-0732">Signal</keyword>
<dbReference type="AlphaFoldDB" id="A0A1Q5PUV6"/>
<dbReference type="InterPro" id="IPR021202">
    <property type="entry name" value="Rv3654c-like"/>
</dbReference>
<dbReference type="NCBIfam" id="TIGR03816">
    <property type="entry name" value="tadE_like_DECH"/>
    <property type="match status" value="1"/>
</dbReference>
<dbReference type="InParanoid" id="A0A1Q5PUV6"/>
<dbReference type="Proteomes" id="UP000185612">
    <property type="component" value="Unassembled WGS sequence"/>
</dbReference>
<evidence type="ECO:0000313" key="2">
    <source>
        <dbReference type="EMBL" id="OKL51348.1"/>
    </source>
</evidence>
<reference evidence="3" key="1">
    <citation type="submission" date="2016-12" db="EMBL/GenBank/DDBJ databases">
        <authorList>
            <person name="Meng X."/>
        </authorList>
    </citation>
    <scope>NUCLEOTIDE SEQUENCE [LARGE SCALE GENOMIC DNA]</scope>
    <source>
        <strain evidence="3">DSM 20732</strain>
    </source>
</reference>
<organism evidence="2 3">
    <name type="scientific">Buchananella hordeovulneris</name>
    <dbReference type="NCBI Taxonomy" id="52770"/>
    <lineage>
        <taxon>Bacteria</taxon>
        <taxon>Bacillati</taxon>
        <taxon>Actinomycetota</taxon>
        <taxon>Actinomycetes</taxon>
        <taxon>Actinomycetales</taxon>
        <taxon>Actinomycetaceae</taxon>
        <taxon>Buchananella</taxon>
    </lineage>
</organism>
<proteinExistence type="predicted"/>
<feature type="signal peptide" evidence="1">
    <location>
        <begin position="1"/>
        <end position="20"/>
    </location>
</feature>